<feature type="compositionally biased region" description="Basic and acidic residues" evidence="8">
    <location>
        <begin position="119"/>
        <end position="131"/>
    </location>
</feature>
<evidence type="ECO:0000313" key="10">
    <source>
        <dbReference type="Ensembl" id="ENSCAFP00040017611.1"/>
    </source>
</evidence>
<evidence type="ECO:0000256" key="8">
    <source>
        <dbReference type="SAM" id="MobiDB-lite"/>
    </source>
</evidence>
<name>A0A8C0S8B5_CANLF</name>
<dbReference type="Pfam" id="PF04427">
    <property type="entry name" value="Brix"/>
    <property type="match status" value="1"/>
</dbReference>
<sequence length="490" mass="56215">MERGPQATPFPSLHTRGISLPVPGSRDAETSPLWRDPGAREPSAAGPPGRPARRASRAAGEETLGSRRSFQTRRPPRPPSPQSWRRPRAPRLSYRRPEEPTTAPGGLRGPAQSTIEIGKGSERPRRKESRDRRRPGKMAAAKRKRRGGLAVQAKRPRKNQEDSKQPAKLGDVAEEAEEEERGRIPGPVCKGKWKNKERILIFSSRGINFRTRHLMQDLRMLMPHSKADTKMDRKDKLFVINEVCEMKNCNKCIYFEAKKKQDLYMWLSNSPHGPSAKFLVQNIHTLAELKMTGNCLKGSRPLLSFDPAFDELPHYALLKELLIQIFSTPRYHPKSQPFVDHVFTFTILDNRIWFRNFQIIEEDAALVEIGPRFVLNLIKIFQGSFGGPTLYENPNYQSPNMHRRIIRSITAAKYKEKQQVKDAQKMKKKEPKTILPHDPTADVFVIPADEKPIEIQWVKPEPKVDLKARKKRIYKRQRKMKQKMNSGSAK</sequence>
<dbReference type="InterPro" id="IPR026532">
    <property type="entry name" value="BRX1"/>
</dbReference>
<evidence type="ECO:0000259" key="9">
    <source>
        <dbReference type="PROSITE" id="PS50833"/>
    </source>
</evidence>
<dbReference type="SMART" id="SM00879">
    <property type="entry name" value="Brix"/>
    <property type="match status" value="1"/>
</dbReference>
<feature type="compositionally biased region" description="Low complexity" evidence="8">
    <location>
        <begin position="57"/>
        <end position="69"/>
    </location>
</feature>
<dbReference type="FunFam" id="3.40.50.10480:FF:000003">
    <property type="entry name" value="Ribosome biogenesis protein BRX1"/>
    <property type="match status" value="1"/>
</dbReference>
<feature type="domain" description="Brix" evidence="9">
    <location>
        <begin position="197"/>
        <end position="386"/>
    </location>
</feature>
<keyword evidence="5" id="KW-0690">Ribosome biogenesis</keyword>
<evidence type="ECO:0000256" key="6">
    <source>
        <dbReference type="ARBA" id="ARBA00023242"/>
    </source>
</evidence>
<reference evidence="10" key="2">
    <citation type="submission" date="2025-08" db="UniProtKB">
        <authorList>
            <consortium name="Ensembl"/>
        </authorList>
    </citation>
    <scope>IDENTIFICATION</scope>
</reference>
<evidence type="ECO:0000256" key="3">
    <source>
        <dbReference type="ARBA" id="ARBA00006369"/>
    </source>
</evidence>
<evidence type="ECO:0000256" key="7">
    <source>
        <dbReference type="ARBA" id="ARBA00033181"/>
    </source>
</evidence>
<evidence type="ECO:0000313" key="11">
    <source>
        <dbReference type="Proteomes" id="UP000694542"/>
    </source>
</evidence>
<feature type="region of interest" description="Disordered" evidence="8">
    <location>
        <begin position="1"/>
        <end position="180"/>
    </location>
</feature>
<dbReference type="InterPro" id="IPR007109">
    <property type="entry name" value="Brix"/>
</dbReference>
<dbReference type="GO" id="GO:0005730">
    <property type="term" value="C:nucleolus"/>
    <property type="evidence" value="ECO:0007669"/>
    <property type="project" value="UniProtKB-SubCell"/>
</dbReference>
<feature type="compositionally biased region" description="Basic residues" evidence="8">
    <location>
        <begin position="132"/>
        <end position="147"/>
    </location>
</feature>
<dbReference type="PANTHER" id="PTHR13634">
    <property type="entry name" value="RIBOSOME BIOGENESIS PROTEIN BRIX"/>
    <property type="match status" value="1"/>
</dbReference>
<comment type="function">
    <text evidence="1">Required for biogenesis of the 60S ribosomal subunit.</text>
</comment>
<dbReference type="SUPFAM" id="SSF52954">
    <property type="entry name" value="Class II aaRS ABD-related"/>
    <property type="match status" value="1"/>
</dbReference>
<comment type="similarity">
    <text evidence="3">Belongs to the BRX1 family.</text>
</comment>
<dbReference type="Ensembl" id="ENSCAFT00040020301.1">
    <property type="protein sequence ID" value="ENSCAFP00040017611.1"/>
    <property type="gene ID" value="ENSCAFG00040010996.1"/>
</dbReference>
<reference evidence="10" key="1">
    <citation type="submission" date="2018-10" db="EMBL/GenBank/DDBJ databases">
        <title>De novo assembly of a Great Dane genome.</title>
        <authorList>
            <person name="Kidd J.M."/>
            <person name="Pendleton A.L."/>
            <person name="Shen F."/>
            <person name="Emery S."/>
        </authorList>
    </citation>
    <scope>NUCLEOTIDE SEQUENCE [LARGE SCALE GENOMIC DNA]</scope>
    <source>
        <strain evidence="10">Great Dane</strain>
    </source>
</reference>
<organism evidence="10 11">
    <name type="scientific">Canis lupus familiaris</name>
    <name type="common">Dog</name>
    <name type="synonym">Canis familiaris</name>
    <dbReference type="NCBI Taxonomy" id="9615"/>
    <lineage>
        <taxon>Eukaryota</taxon>
        <taxon>Metazoa</taxon>
        <taxon>Chordata</taxon>
        <taxon>Craniata</taxon>
        <taxon>Vertebrata</taxon>
        <taxon>Euteleostomi</taxon>
        <taxon>Mammalia</taxon>
        <taxon>Eutheria</taxon>
        <taxon>Laurasiatheria</taxon>
        <taxon>Carnivora</taxon>
        <taxon>Caniformia</taxon>
        <taxon>Canidae</taxon>
        <taxon>Canis</taxon>
    </lineage>
</organism>
<keyword evidence="6" id="KW-0539">Nucleus</keyword>
<proteinExistence type="inferred from homology"/>
<evidence type="ECO:0000256" key="4">
    <source>
        <dbReference type="ARBA" id="ARBA00020522"/>
    </source>
</evidence>
<evidence type="ECO:0000256" key="2">
    <source>
        <dbReference type="ARBA" id="ARBA00004604"/>
    </source>
</evidence>
<evidence type="ECO:0000256" key="1">
    <source>
        <dbReference type="ARBA" id="ARBA00003439"/>
    </source>
</evidence>
<dbReference type="GO" id="GO:0019843">
    <property type="term" value="F:rRNA binding"/>
    <property type="evidence" value="ECO:0007669"/>
    <property type="project" value="InterPro"/>
</dbReference>
<dbReference type="AlphaFoldDB" id="A0A8C0S8B5"/>
<comment type="subcellular location">
    <subcellularLocation>
        <location evidence="2">Nucleus</location>
        <location evidence="2">Nucleolus</location>
    </subcellularLocation>
</comment>
<evidence type="ECO:0000256" key="5">
    <source>
        <dbReference type="ARBA" id="ARBA00022517"/>
    </source>
</evidence>
<dbReference type="GO" id="GO:0006364">
    <property type="term" value="P:rRNA processing"/>
    <property type="evidence" value="ECO:0007669"/>
    <property type="project" value="InterPro"/>
</dbReference>
<dbReference type="Proteomes" id="UP000694542">
    <property type="component" value="Chromosome 4"/>
</dbReference>
<dbReference type="PANTHER" id="PTHR13634:SF0">
    <property type="entry name" value="RIBOSOME BIOGENESIS PROTEIN BRX1 HOMOLOG"/>
    <property type="match status" value="1"/>
</dbReference>
<dbReference type="PROSITE" id="PS50833">
    <property type="entry name" value="BRIX"/>
    <property type="match status" value="1"/>
</dbReference>
<dbReference type="Gene3D" id="3.40.50.10480">
    <property type="entry name" value="Probable brix-domain ribosomal biogenesis protein"/>
    <property type="match status" value="1"/>
</dbReference>
<accession>A0A8C0S8B5</accession>
<protein>
    <recommendedName>
        <fullName evidence="4">Ribosome biogenesis protein BRX1 homolog</fullName>
    </recommendedName>
    <alternativeName>
        <fullName evidence="7">Brix domain-containing protein 2</fullName>
    </alternativeName>
</protein>